<evidence type="ECO:0000313" key="3">
    <source>
        <dbReference type="Proteomes" id="UP000001940"/>
    </source>
</evidence>
<dbReference type="RefSeq" id="NP_498482.3">
    <property type="nucleotide sequence ID" value="NM_066081.5"/>
</dbReference>
<dbReference type="InterPro" id="IPR012885">
    <property type="entry name" value="F-box_Sdz-33"/>
</dbReference>
<feature type="domain" description="F-box" evidence="1">
    <location>
        <begin position="17"/>
        <end position="69"/>
    </location>
</feature>
<dbReference type="FunCoup" id="Q21761">
    <property type="interactions" value="792"/>
</dbReference>
<dbReference type="InterPro" id="IPR001810">
    <property type="entry name" value="F-box_dom"/>
</dbReference>
<dbReference type="AGR" id="WB:WBGene00019907"/>
<dbReference type="InParanoid" id="Q21761"/>
<dbReference type="AlphaFoldDB" id="Q21761"/>
<protein>
    <submittedName>
        <fullName evidence="2">F-box domain-containing protein</fullName>
    </submittedName>
</protein>
<dbReference type="HOGENOM" id="CLU_045591_0_0_1"/>
<dbReference type="eggNOG" id="ENOG502TGS7">
    <property type="taxonomic scope" value="Eukaryota"/>
</dbReference>
<dbReference type="SMR" id="Q21761"/>
<dbReference type="EMBL" id="BX284603">
    <property type="protein sequence ID" value="CCD70184.1"/>
    <property type="molecule type" value="Genomic_DNA"/>
</dbReference>
<dbReference type="PANTHER" id="PTHR21503">
    <property type="entry name" value="F-BOX-CONTAINING HYPOTHETICAL PROTEIN C.ELEGANS"/>
    <property type="match status" value="1"/>
</dbReference>
<accession>Q21761</accession>
<dbReference type="PANTHER" id="PTHR21503:SF53">
    <property type="entry name" value="F-BOX ASSOCIATED DOMAIN-CONTAINING PROTEIN-RELATED"/>
    <property type="match status" value="1"/>
</dbReference>
<dbReference type="WormBase" id="R05H11.1">
    <property type="protein sequence ID" value="CE39169"/>
    <property type="gene ID" value="WBGene00019907"/>
</dbReference>
<proteinExistence type="predicted"/>
<dbReference type="KEGG" id="cel:CELE_R05H11.1"/>
<dbReference type="Pfam" id="PF07735">
    <property type="entry name" value="FBA_2"/>
    <property type="match status" value="1"/>
</dbReference>
<dbReference type="PhylomeDB" id="Q21761"/>
<dbReference type="CTD" id="187631"/>
<dbReference type="PaxDb" id="6239-R05H11.1"/>
<dbReference type="OMA" id="NPVDCYN"/>
<dbReference type="PROSITE" id="PS50181">
    <property type="entry name" value="FBOX"/>
    <property type="match status" value="1"/>
</dbReference>
<dbReference type="OrthoDB" id="5784276at2759"/>
<organism evidence="2 3">
    <name type="scientific">Caenorhabditis elegans</name>
    <dbReference type="NCBI Taxonomy" id="6239"/>
    <lineage>
        <taxon>Eukaryota</taxon>
        <taxon>Metazoa</taxon>
        <taxon>Ecdysozoa</taxon>
        <taxon>Nematoda</taxon>
        <taxon>Chromadorea</taxon>
        <taxon>Rhabditida</taxon>
        <taxon>Rhabditina</taxon>
        <taxon>Rhabditomorpha</taxon>
        <taxon>Rhabditoidea</taxon>
        <taxon>Rhabditidae</taxon>
        <taxon>Peloderinae</taxon>
        <taxon>Caenorhabditis</taxon>
    </lineage>
</organism>
<name>Q21761_CAEEL</name>
<dbReference type="Bgee" id="WBGene00019907">
    <property type="expression patterns" value="Expressed in embryo and 3 other cell types or tissues"/>
</dbReference>
<evidence type="ECO:0000259" key="1">
    <source>
        <dbReference type="PROSITE" id="PS50181"/>
    </source>
</evidence>
<reference evidence="2 3" key="1">
    <citation type="journal article" date="1998" name="Science">
        <title>Genome sequence of the nematode C. elegans: a platform for investigating biology.</title>
        <authorList>
            <consortium name="The C. elegans sequencing consortium"/>
            <person name="Sulson J.E."/>
            <person name="Waterston R."/>
        </authorList>
    </citation>
    <scope>NUCLEOTIDE SEQUENCE [LARGE SCALE GENOMIC DNA]</scope>
    <source>
        <strain evidence="2 3">Bristol N2</strain>
    </source>
</reference>
<gene>
    <name evidence="2" type="ORF">CELE_R05H11.1</name>
    <name evidence="2 4" type="ORF">R05H11.1</name>
</gene>
<evidence type="ECO:0000313" key="4">
    <source>
        <dbReference type="WormBase" id="R05H11.1"/>
    </source>
</evidence>
<dbReference type="GeneID" id="187631"/>
<dbReference type="UCSC" id="R05H11.1">
    <property type="organism name" value="c. elegans"/>
</dbReference>
<dbReference type="Proteomes" id="UP000001940">
    <property type="component" value="Chromosome III"/>
</dbReference>
<keyword evidence="3" id="KW-1185">Reference proteome</keyword>
<evidence type="ECO:0000313" key="2">
    <source>
        <dbReference type="EMBL" id="CCD70184.1"/>
    </source>
</evidence>
<sequence>MHCSKSDPLLLSPIHPFLNLLALPKKSLKKLYEYLNPIDCYNIAKCSKNLEAQVRKYKNPVINYIYMRFDDEKSCIGVYFEKYKYNACVFYSWRDKDGKRTIWNNSYYLKSSKFQNYMFCKRSHPKEVKSLQPSTIPQNYINGMLETYQELCSLFSAQDAFYFVGVNVNDKISYETFCTMPHLPRFIGNFRLIGSKSPKVERVRDILRSANVLGTIRVSHQIGSACMQEELINSKHIVLDDPEWISREELLSLNCITVDIGHNNLTADDLNAFLLQWMFIDSDQTRLERMEITLSPEAFRNKAQITNGLMLLDWDPRRREGEHFDSSYYLSRSTIRDPYHFLDCKFSKDILRDDGRLATILFYGKKLYFLVWKDRFPYKTIKDAKKQQKERKVKKKLTRALNDALRDLNVRSQNEWNQKTEWLEAVLKTRKAVAEEEQNAKRKYFQALKEFLDTSEPKPKRRLLRTITIFKKDVIP</sequence>